<keyword evidence="4" id="KW-0997">Cell inner membrane</keyword>
<evidence type="ECO:0000256" key="4">
    <source>
        <dbReference type="ARBA" id="ARBA00022519"/>
    </source>
</evidence>
<evidence type="ECO:0000256" key="8">
    <source>
        <dbReference type="ARBA" id="ARBA00022989"/>
    </source>
</evidence>
<dbReference type="PANTHER" id="PTHR30561:SF9">
    <property type="entry name" value="4-AMINO-4-DEOXY-L-ARABINOSE-PHOSPHOUNDECAPRENOL FLIPPASE SUBUNIT ARNF-RELATED"/>
    <property type="match status" value="1"/>
</dbReference>
<evidence type="ECO:0000256" key="11">
    <source>
        <dbReference type="SAM" id="Phobius"/>
    </source>
</evidence>
<dbReference type="GO" id="GO:0009103">
    <property type="term" value="P:lipopolysaccharide biosynthetic process"/>
    <property type="evidence" value="ECO:0007669"/>
    <property type="project" value="UniProtKB-KW"/>
</dbReference>
<evidence type="ECO:0000256" key="9">
    <source>
        <dbReference type="ARBA" id="ARBA00023098"/>
    </source>
</evidence>
<dbReference type="STRING" id="1454004.AW11_02189"/>
<evidence type="ECO:0000259" key="12">
    <source>
        <dbReference type="Pfam" id="PF00892"/>
    </source>
</evidence>
<reference evidence="13" key="1">
    <citation type="submission" date="2014-02" db="EMBL/GenBank/DDBJ databases">
        <title>Expanding our view of genomic diversity in Candidatus Accumulibacter clades.</title>
        <authorList>
            <person name="Skennerton C.T."/>
            <person name="Barr J.J."/>
            <person name="Slater F.R."/>
            <person name="Bond P.L."/>
            <person name="Tyson G.W."/>
        </authorList>
    </citation>
    <scope>NUCLEOTIDE SEQUENCE [LARGE SCALE GENOMIC DNA]</scope>
</reference>
<dbReference type="EMBL" id="JEMY01000027">
    <property type="protein sequence ID" value="EXI88303.1"/>
    <property type="molecule type" value="Genomic_DNA"/>
</dbReference>
<keyword evidence="10 11" id="KW-0472">Membrane</keyword>
<keyword evidence="8 11" id="KW-1133">Transmembrane helix</keyword>
<comment type="caution">
    <text evidence="13">The sequence shown here is derived from an EMBL/GenBank/DDBJ whole genome shotgun (WGS) entry which is preliminary data.</text>
</comment>
<accession>A0A011P010</accession>
<dbReference type="InterPro" id="IPR000620">
    <property type="entry name" value="EamA_dom"/>
</dbReference>
<dbReference type="InterPro" id="IPR037185">
    <property type="entry name" value="EmrE-like"/>
</dbReference>
<evidence type="ECO:0000256" key="6">
    <source>
        <dbReference type="ARBA" id="ARBA00022692"/>
    </source>
</evidence>
<sequence>MPARFDFAGHTYIALTLLFTVYGQLVLKWQMGDVGPLPPGTGGKLWFLLQQFLNPWIMTGFASAFLASLAWMAAMTRFDLNYAYPFMSLAFVIVMVFSVLFLGEQVTLQRLLGTLMVVGGLIVMTR</sequence>
<comment type="subcellular location">
    <subcellularLocation>
        <location evidence="1">Cell membrane</location>
        <topology evidence="1">Multi-pass membrane protein</topology>
    </subcellularLocation>
</comment>
<gene>
    <name evidence="13" type="ORF">AW11_02189</name>
</gene>
<evidence type="ECO:0000256" key="2">
    <source>
        <dbReference type="ARBA" id="ARBA00022475"/>
    </source>
</evidence>
<keyword evidence="5" id="KW-0441">Lipid A biosynthesis</keyword>
<dbReference type="Proteomes" id="UP000022141">
    <property type="component" value="Unassembled WGS sequence"/>
</dbReference>
<evidence type="ECO:0000313" key="13">
    <source>
        <dbReference type="EMBL" id="EXI88303.1"/>
    </source>
</evidence>
<evidence type="ECO:0000313" key="14">
    <source>
        <dbReference type="Proteomes" id="UP000022141"/>
    </source>
</evidence>
<proteinExistence type="predicted"/>
<evidence type="ECO:0000256" key="7">
    <source>
        <dbReference type="ARBA" id="ARBA00022985"/>
    </source>
</evidence>
<feature type="transmembrane region" description="Helical" evidence="11">
    <location>
        <begin position="12"/>
        <end position="32"/>
    </location>
</feature>
<dbReference type="GO" id="GO:0009245">
    <property type="term" value="P:lipid A biosynthetic process"/>
    <property type="evidence" value="ECO:0007669"/>
    <property type="project" value="UniProtKB-KW"/>
</dbReference>
<feature type="transmembrane region" description="Helical" evidence="11">
    <location>
        <begin position="82"/>
        <end position="102"/>
    </location>
</feature>
<feature type="transmembrane region" description="Helical" evidence="11">
    <location>
        <begin position="52"/>
        <end position="75"/>
    </location>
</feature>
<name>A0A011P010_ACCRE</name>
<dbReference type="GO" id="GO:0022857">
    <property type="term" value="F:transmembrane transporter activity"/>
    <property type="evidence" value="ECO:0007669"/>
    <property type="project" value="InterPro"/>
</dbReference>
<dbReference type="InterPro" id="IPR000390">
    <property type="entry name" value="Small_drug/metabolite_transptr"/>
</dbReference>
<dbReference type="Gene3D" id="1.10.3730.20">
    <property type="match status" value="1"/>
</dbReference>
<keyword evidence="3" id="KW-0444">Lipid biosynthesis</keyword>
<evidence type="ECO:0000256" key="5">
    <source>
        <dbReference type="ARBA" id="ARBA00022556"/>
    </source>
</evidence>
<keyword evidence="7" id="KW-0448">Lipopolysaccharide biosynthesis</keyword>
<dbReference type="eggNOG" id="COG2076">
    <property type="taxonomic scope" value="Bacteria"/>
</dbReference>
<dbReference type="AlphaFoldDB" id="A0A011P010"/>
<evidence type="ECO:0000256" key="10">
    <source>
        <dbReference type="ARBA" id="ARBA00023136"/>
    </source>
</evidence>
<keyword evidence="14" id="KW-1185">Reference proteome</keyword>
<organism evidence="13 14">
    <name type="scientific">Accumulibacter regalis</name>
    <dbReference type="NCBI Taxonomy" id="522306"/>
    <lineage>
        <taxon>Bacteria</taxon>
        <taxon>Pseudomonadati</taxon>
        <taxon>Pseudomonadota</taxon>
        <taxon>Betaproteobacteria</taxon>
        <taxon>Candidatus Accumulibacter</taxon>
    </lineage>
</organism>
<keyword evidence="9" id="KW-0443">Lipid metabolism</keyword>
<feature type="domain" description="EamA" evidence="12">
    <location>
        <begin position="56"/>
        <end position="125"/>
    </location>
</feature>
<dbReference type="PANTHER" id="PTHR30561">
    <property type="entry name" value="SMR FAMILY PROTON-DEPENDENT DRUG EFFLUX TRANSPORTER SUGE"/>
    <property type="match status" value="1"/>
</dbReference>
<dbReference type="GO" id="GO:0005886">
    <property type="term" value="C:plasma membrane"/>
    <property type="evidence" value="ECO:0007669"/>
    <property type="project" value="UniProtKB-SubCell"/>
</dbReference>
<dbReference type="Pfam" id="PF00892">
    <property type="entry name" value="EamA"/>
    <property type="match status" value="1"/>
</dbReference>
<evidence type="ECO:0000256" key="1">
    <source>
        <dbReference type="ARBA" id="ARBA00004651"/>
    </source>
</evidence>
<keyword evidence="2" id="KW-1003">Cell membrane</keyword>
<dbReference type="PATRIC" id="fig|1454004.3.peg.2267"/>
<feature type="transmembrane region" description="Helical" evidence="11">
    <location>
        <begin position="108"/>
        <end position="125"/>
    </location>
</feature>
<keyword evidence="6 11" id="KW-0812">Transmembrane</keyword>
<protein>
    <submittedName>
        <fullName evidence="13">4-amino-4-deoxy-L-arabinose-phosphoundecaprenol flippase subunit ArnF</fullName>
    </submittedName>
</protein>
<dbReference type="SUPFAM" id="SSF103481">
    <property type="entry name" value="Multidrug resistance efflux transporter EmrE"/>
    <property type="match status" value="1"/>
</dbReference>
<evidence type="ECO:0000256" key="3">
    <source>
        <dbReference type="ARBA" id="ARBA00022516"/>
    </source>
</evidence>